<dbReference type="EMBL" id="JAWQEG010000831">
    <property type="protein sequence ID" value="KAK3885023.1"/>
    <property type="molecule type" value="Genomic_DNA"/>
</dbReference>
<dbReference type="GO" id="GO:0071897">
    <property type="term" value="P:DNA biosynthetic process"/>
    <property type="evidence" value="ECO:0007669"/>
    <property type="project" value="UniProtKB-ARBA"/>
</dbReference>
<gene>
    <name evidence="1" type="ORF">Pcinc_010678</name>
</gene>
<dbReference type="Proteomes" id="UP001286313">
    <property type="component" value="Unassembled WGS sequence"/>
</dbReference>
<comment type="caution">
    <text evidence="1">The sequence shown here is derived from an EMBL/GenBank/DDBJ whole genome shotgun (WGS) entry which is preliminary data.</text>
</comment>
<dbReference type="InterPro" id="IPR051320">
    <property type="entry name" value="Viral_Replic_Matur_Polypro"/>
</dbReference>
<dbReference type="Gene3D" id="3.30.70.270">
    <property type="match status" value="1"/>
</dbReference>
<proteinExistence type="predicted"/>
<dbReference type="AlphaFoldDB" id="A0AAE1KV42"/>
<keyword evidence="2" id="KW-1185">Reference proteome</keyword>
<dbReference type="SUPFAM" id="SSF56672">
    <property type="entry name" value="DNA/RNA polymerases"/>
    <property type="match status" value="1"/>
</dbReference>
<organism evidence="1 2">
    <name type="scientific">Petrolisthes cinctipes</name>
    <name type="common">Flat porcelain crab</name>
    <dbReference type="NCBI Taxonomy" id="88211"/>
    <lineage>
        <taxon>Eukaryota</taxon>
        <taxon>Metazoa</taxon>
        <taxon>Ecdysozoa</taxon>
        <taxon>Arthropoda</taxon>
        <taxon>Crustacea</taxon>
        <taxon>Multicrustacea</taxon>
        <taxon>Malacostraca</taxon>
        <taxon>Eumalacostraca</taxon>
        <taxon>Eucarida</taxon>
        <taxon>Decapoda</taxon>
        <taxon>Pleocyemata</taxon>
        <taxon>Anomura</taxon>
        <taxon>Galatheoidea</taxon>
        <taxon>Porcellanidae</taxon>
        <taxon>Petrolisthes</taxon>
    </lineage>
</organism>
<dbReference type="InterPro" id="IPR043128">
    <property type="entry name" value="Rev_trsase/Diguanyl_cyclase"/>
</dbReference>
<reference evidence="1" key="1">
    <citation type="submission" date="2023-10" db="EMBL/GenBank/DDBJ databases">
        <title>Genome assemblies of two species of porcelain crab, Petrolisthes cinctipes and Petrolisthes manimaculis (Anomura: Porcellanidae).</title>
        <authorList>
            <person name="Angst P."/>
        </authorList>
    </citation>
    <scope>NUCLEOTIDE SEQUENCE</scope>
    <source>
        <strain evidence="1">PB745_01</strain>
        <tissue evidence="1">Gill</tissue>
    </source>
</reference>
<accession>A0AAE1KV42</accession>
<dbReference type="InterPro" id="IPR043502">
    <property type="entry name" value="DNA/RNA_pol_sf"/>
</dbReference>
<dbReference type="PANTHER" id="PTHR33064:SF37">
    <property type="entry name" value="RIBONUCLEASE H"/>
    <property type="match status" value="1"/>
</dbReference>
<evidence type="ECO:0000313" key="1">
    <source>
        <dbReference type="EMBL" id="KAK3885023.1"/>
    </source>
</evidence>
<sequence>METLATDFRNFVDAVPGENVDKFRLLINFVSPRVYETMSECTTGLLSPAIRERLLENKTLDLATMFDQARSLESAQKDSESYGAGPYSCPVTLTYGGDLPPLVICGLGALETDPHELFANLTADCHPEAARSRRYSAEDHDFIEKEVKRLFSEGIIETKEWEIRPDPERLKSLRDLPLPQEKKSICRVLGLFAYYSQWTYDYSRKIRPLTTTTTFPVTEKTKEAFFQLKKDVESSVVKAIDESVPLEV</sequence>
<name>A0AAE1KV42_PETCI</name>
<dbReference type="PANTHER" id="PTHR33064">
    <property type="entry name" value="POL PROTEIN"/>
    <property type="match status" value="1"/>
</dbReference>
<protein>
    <submittedName>
        <fullName evidence="1">Uncharacterized protein</fullName>
    </submittedName>
</protein>
<evidence type="ECO:0000313" key="2">
    <source>
        <dbReference type="Proteomes" id="UP001286313"/>
    </source>
</evidence>